<evidence type="ECO:0000313" key="2">
    <source>
        <dbReference type="Proteomes" id="UP000249417"/>
    </source>
</evidence>
<name>A0A2W5PMA7_9BACT</name>
<keyword evidence="1" id="KW-0966">Cell projection</keyword>
<keyword evidence="1" id="KW-0969">Cilium</keyword>
<reference evidence="1 2" key="1">
    <citation type="submission" date="2017-08" db="EMBL/GenBank/DDBJ databases">
        <title>Infants hospitalized years apart are colonized by the same room-sourced microbial strains.</title>
        <authorList>
            <person name="Brooks B."/>
            <person name="Olm M.R."/>
            <person name="Firek B.A."/>
            <person name="Baker R."/>
            <person name="Thomas B.C."/>
            <person name="Morowitz M.J."/>
            <person name="Banfield J.F."/>
        </authorList>
    </citation>
    <scope>NUCLEOTIDE SEQUENCE [LARGE SCALE GENOMIC DNA]</scope>
    <source>
        <strain evidence="1">S2_005_002_R2_29</strain>
    </source>
</reference>
<dbReference type="Proteomes" id="UP000249417">
    <property type="component" value="Unassembled WGS sequence"/>
</dbReference>
<dbReference type="EMBL" id="QFQB01000138">
    <property type="protein sequence ID" value="PZQ43683.1"/>
    <property type="molecule type" value="Genomic_DNA"/>
</dbReference>
<comment type="caution">
    <text evidence="1">The sequence shown here is derived from an EMBL/GenBank/DDBJ whole genome shotgun (WGS) entry which is preliminary data.</text>
</comment>
<dbReference type="AlphaFoldDB" id="A0A2W5PMA7"/>
<evidence type="ECO:0000313" key="1">
    <source>
        <dbReference type="EMBL" id="PZQ43683.1"/>
    </source>
</evidence>
<accession>A0A2W5PMA7</accession>
<proteinExistence type="predicted"/>
<sequence length="165" mass="17753">MKLAVIALLAVVLLGGGAAGAYFYLNKPAVASAGPVDEVKKAEHEAKTEEAAEGAAAPKEQFVRLDALIFPIIGDSGVTQTVSLVVSIEVPDEATAKEVERLSPRLRDAFIQDMYGMLNRKNSMNADGLLQVNAIKDRLNKISVKVLGKDNVNDVLLQIVQQRRV</sequence>
<gene>
    <name evidence="1" type="ORF">DI551_11665</name>
</gene>
<organism evidence="1 2">
    <name type="scientific">Micavibrio aeruginosavorus</name>
    <dbReference type="NCBI Taxonomy" id="349221"/>
    <lineage>
        <taxon>Bacteria</taxon>
        <taxon>Pseudomonadati</taxon>
        <taxon>Bdellovibrionota</taxon>
        <taxon>Bdellovibrionia</taxon>
        <taxon>Bdellovibrionales</taxon>
        <taxon>Pseudobdellovibrionaceae</taxon>
        <taxon>Micavibrio</taxon>
    </lineage>
</organism>
<protein>
    <submittedName>
        <fullName evidence="1">Flagellar basal body-associated FliL family protein</fullName>
    </submittedName>
</protein>
<keyword evidence="1" id="KW-0282">Flagellum</keyword>